<name>A0A6J6DGA8_9ZZZZ</name>
<dbReference type="CDD" id="cd06558">
    <property type="entry name" value="crotonase-like"/>
    <property type="match status" value="1"/>
</dbReference>
<dbReference type="GO" id="GO:0006635">
    <property type="term" value="P:fatty acid beta-oxidation"/>
    <property type="evidence" value="ECO:0007669"/>
    <property type="project" value="TreeGrafter"/>
</dbReference>
<dbReference type="EMBL" id="CAEZTC010000117">
    <property type="protein sequence ID" value="CAB4563061.1"/>
    <property type="molecule type" value="Genomic_DNA"/>
</dbReference>
<evidence type="ECO:0000313" key="1">
    <source>
        <dbReference type="EMBL" id="CAB4563061.1"/>
    </source>
</evidence>
<proteinExistence type="predicted"/>
<reference evidence="1" key="1">
    <citation type="submission" date="2020-05" db="EMBL/GenBank/DDBJ databases">
        <authorList>
            <person name="Chiriac C."/>
            <person name="Salcher M."/>
            <person name="Ghai R."/>
            <person name="Kavagutti S V."/>
        </authorList>
    </citation>
    <scope>NUCLEOTIDE SEQUENCE</scope>
</reference>
<dbReference type="InterPro" id="IPR029045">
    <property type="entry name" value="ClpP/crotonase-like_dom_sf"/>
</dbReference>
<dbReference type="AlphaFoldDB" id="A0A6J6DGA8"/>
<accession>A0A6J6DGA8</accession>
<organism evidence="1">
    <name type="scientific">freshwater metagenome</name>
    <dbReference type="NCBI Taxonomy" id="449393"/>
    <lineage>
        <taxon>unclassified sequences</taxon>
        <taxon>metagenomes</taxon>
        <taxon>ecological metagenomes</taxon>
    </lineage>
</organism>
<dbReference type="PANTHER" id="PTHR11941:SF54">
    <property type="entry name" value="ENOYL-COA HYDRATASE, MITOCHONDRIAL"/>
    <property type="match status" value="1"/>
</dbReference>
<sequence>MHQFDTLHLEVSGSVGTMQLHRPERLNALSRQTLKDLADAATWWNTQRDVKVVVVSGAGSSFSAGFDLGDFASSDPDVTPRDSADLGRIMAESVTGMNALTIAAIHGHCVGGGVVLAASCDLRVAASDALFRIPEVDLGIPLAWGGIPRLVRELGPAVTKELVLTCRSFGPDEALGLRFINTVVERSELDTHVYALAESLAAKPGYALRTTKQQVNAVTEEMIGTGRSAADADALVFATYDPESRAASAAYLASKKK</sequence>
<dbReference type="GO" id="GO:0003824">
    <property type="term" value="F:catalytic activity"/>
    <property type="evidence" value="ECO:0007669"/>
    <property type="project" value="UniProtKB-ARBA"/>
</dbReference>
<dbReference type="Gene3D" id="3.90.226.10">
    <property type="entry name" value="2-enoyl-CoA Hydratase, Chain A, domain 1"/>
    <property type="match status" value="1"/>
</dbReference>
<dbReference type="InterPro" id="IPR001753">
    <property type="entry name" value="Enoyl-CoA_hydra/iso"/>
</dbReference>
<dbReference type="PANTHER" id="PTHR11941">
    <property type="entry name" value="ENOYL-COA HYDRATASE-RELATED"/>
    <property type="match status" value="1"/>
</dbReference>
<gene>
    <name evidence="1" type="ORF">UFOPK1572_00955</name>
</gene>
<dbReference type="Pfam" id="PF00378">
    <property type="entry name" value="ECH_1"/>
    <property type="match status" value="1"/>
</dbReference>
<protein>
    <submittedName>
        <fullName evidence="1">Unannotated protein</fullName>
    </submittedName>
</protein>
<dbReference type="SUPFAM" id="SSF52096">
    <property type="entry name" value="ClpP/crotonase"/>
    <property type="match status" value="1"/>
</dbReference>